<comment type="subcellular location">
    <subcellularLocation>
        <location evidence="1">Cell membrane</location>
        <topology evidence="1">Multi-pass membrane protein</topology>
    </subcellularLocation>
</comment>
<evidence type="ECO:0000256" key="1">
    <source>
        <dbReference type="ARBA" id="ARBA00004651"/>
    </source>
</evidence>
<reference evidence="7" key="2">
    <citation type="journal article" date="2022" name="Microbiol. Resour. Announc.">
        <title>Metagenome Sequencing to Explore Phylogenomics of Terrestrial Cyanobacteria.</title>
        <authorList>
            <person name="Ward R.D."/>
            <person name="Stajich J.E."/>
            <person name="Johansen J.R."/>
            <person name="Huntemann M."/>
            <person name="Clum A."/>
            <person name="Foster B."/>
            <person name="Foster B."/>
            <person name="Roux S."/>
            <person name="Palaniappan K."/>
            <person name="Varghese N."/>
            <person name="Mukherjee S."/>
            <person name="Reddy T.B.K."/>
            <person name="Daum C."/>
            <person name="Copeland A."/>
            <person name="Chen I.A."/>
            <person name="Ivanova N.N."/>
            <person name="Kyrpides N.C."/>
            <person name="Shapiro N."/>
            <person name="Eloe-Fadrosh E.A."/>
            <person name="Pietrasiak N."/>
        </authorList>
    </citation>
    <scope>NUCLEOTIDE SEQUENCE</scope>
    <source>
        <strain evidence="7">CPER-KK1</strain>
    </source>
</reference>
<comment type="caution">
    <text evidence="7">The sequence shown here is derived from an EMBL/GenBank/DDBJ whole genome shotgun (WGS) entry which is preliminary data.</text>
</comment>
<protein>
    <submittedName>
        <fullName evidence="7">MFS transporter</fullName>
    </submittedName>
</protein>
<dbReference type="InterPro" id="IPR036259">
    <property type="entry name" value="MFS_trans_sf"/>
</dbReference>
<name>A0A951PKH8_9CYAN</name>
<sequence>MLEKEEDYSLVETTPLPLQEIQEDLVLPETVLLTNPPLRLSKPETRSTLKALTFEGAFGTLFYSISGGALLSNFLLELGAGSVEIGVLASIPLLVNLLQPVGAYIADQTPSRYRYSLCIFGPSRLLWLILVLAIWLAGSFHIAEYRLVQWTLAIICVTQFLEAFGRAPWLSWMAALVPQRLRGRYFGFRNSAVSLTNLIGVPLLALVVSNWPGGRLQGYGAVLALGVVFGVTSLVCQFFMTDVNPKLMHIHIDGSDTAEQSPSRTAFSFLKDANFLKFLLYFGVWSFAVNSCAPFFNLYLLDNLAIDVSVVTIYGSLGAAANMLMLVFWGKLADRIGNRPLLLIVGILVALTPLLWLEGGTDPIFLWVWFPLLHILGGGTWAAIDLCTNNLQMEVAPLRNQSSYFAIAAAVGGVTGAIGITVGGFLATLTDLGGLSGLFALSAVLRLVALLPLVFVHERRSVSLGKFWLLLLPAWWRRVPIEPGNITFQPLIVEELNCSPESSSEQSSAID</sequence>
<accession>A0A951PKH8</accession>
<organism evidence="7 8">
    <name type="scientific">Symplocastrum torsivum CPER-KK1</name>
    <dbReference type="NCBI Taxonomy" id="450513"/>
    <lineage>
        <taxon>Bacteria</taxon>
        <taxon>Bacillati</taxon>
        <taxon>Cyanobacteriota</taxon>
        <taxon>Cyanophyceae</taxon>
        <taxon>Oscillatoriophycideae</taxon>
        <taxon>Oscillatoriales</taxon>
        <taxon>Microcoleaceae</taxon>
        <taxon>Symplocastrum</taxon>
    </lineage>
</organism>
<feature type="transmembrane region" description="Helical" evidence="5">
    <location>
        <begin position="404"/>
        <end position="429"/>
    </location>
</feature>
<dbReference type="AlphaFoldDB" id="A0A951PKH8"/>
<dbReference type="Proteomes" id="UP000753908">
    <property type="component" value="Unassembled WGS sequence"/>
</dbReference>
<feature type="domain" description="Major facilitator superfamily (MFS) profile" evidence="6">
    <location>
        <begin position="48"/>
        <end position="461"/>
    </location>
</feature>
<feature type="transmembrane region" description="Helical" evidence="5">
    <location>
        <begin position="125"/>
        <end position="142"/>
    </location>
</feature>
<feature type="transmembrane region" description="Helical" evidence="5">
    <location>
        <begin position="219"/>
        <end position="240"/>
    </location>
</feature>
<evidence type="ECO:0000313" key="8">
    <source>
        <dbReference type="Proteomes" id="UP000753908"/>
    </source>
</evidence>
<feature type="transmembrane region" description="Helical" evidence="5">
    <location>
        <begin position="364"/>
        <end position="384"/>
    </location>
</feature>
<dbReference type="GO" id="GO:0005886">
    <property type="term" value="C:plasma membrane"/>
    <property type="evidence" value="ECO:0007669"/>
    <property type="project" value="UniProtKB-SubCell"/>
</dbReference>
<evidence type="ECO:0000256" key="4">
    <source>
        <dbReference type="ARBA" id="ARBA00023136"/>
    </source>
</evidence>
<gene>
    <name evidence="7" type="ORF">KME25_12765</name>
</gene>
<dbReference type="SUPFAM" id="SSF103473">
    <property type="entry name" value="MFS general substrate transporter"/>
    <property type="match status" value="1"/>
</dbReference>
<proteinExistence type="predicted"/>
<feature type="transmembrane region" description="Helical" evidence="5">
    <location>
        <begin position="148"/>
        <end position="165"/>
    </location>
</feature>
<reference evidence="7" key="1">
    <citation type="submission" date="2021-05" db="EMBL/GenBank/DDBJ databases">
        <authorList>
            <person name="Pietrasiak N."/>
            <person name="Ward R."/>
            <person name="Stajich J.E."/>
            <person name="Kurbessoian T."/>
        </authorList>
    </citation>
    <scope>NUCLEOTIDE SEQUENCE</scope>
    <source>
        <strain evidence="7">CPER-KK1</strain>
    </source>
</reference>
<keyword evidence="3 5" id="KW-1133">Transmembrane helix</keyword>
<dbReference type="PROSITE" id="PS50850">
    <property type="entry name" value="MFS"/>
    <property type="match status" value="1"/>
</dbReference>
<dbReference type="InterPro" id="IPR020846">
    <property type="entry name" value="MFS_dom"/>
</dbReference>
<evidence type="ECO:0000256" key="3">
    <source>
        <dbReference type="ARBA" id="ARBA00022989"/>
    </source>
</evidence>
<dbReference type="Pfam" id="PF07690">
    <property type="entry name" value="MFS_1"/>
    <property type="match status" value="1"/>
</dbReference>
<dbReference type="GO" id="GO:0022857">
    <property type="term" value="F:transmembrane transporter activity"/>
    <property type="evidence" value="ECO:0007669"/>
    <property type="project" value="InterPro"/>
</dbReference>
<dbReference type="InterPro" id="IPR011701">
    <property type="entry name" value="MFS"/>
</dbReference>
<dbReference type="PANTHER" id="PTHR23526">
    <property type="entry name" value="INTEGRAL MEMBRANE TRANSPORT PROTEIN-RELATED"/>
    <property type="match status" value="1"/>
</dbReference>
<dbReference type="Gene3D" id="1.20.1250.20">
    <property type="entry name" value="MFS general substrate transporter like domains"/>
    <property type="match status" value="2"/>
</dbReference>
<feature type="transmembrane region" description="Helical" evidence="5">
    <location>
        <begin position="435"/>
        <end position="456"/>
    </location>
</feature>
<feature type="transmembrane region" description="Helical" evidence="5">
    <location>
        <begin position="278"/>
        <end position="296"/>
    </location>
</feature>
<evidence type="ECO:0000256" key="5">
    <source>
        <dbReference type="SAM" id="Phobius"/>
    </source>
</evidence>
<dbReference type="EMBL" id="JAHHIF010000014">
    <property type="protein sequence ID" value="MBW4545301.1"/>
    <property type="molecule type" value="Genomic_DNA"/>
</dbReference>
<feature type="transmembrane region" description="Helical" evidence="5">
    <location>
        <begin position="186"/>
        <end position="207"/>
    </location>
</feature>
<evidence type="ECO:0000259" key="6">
    <source>
        <dbReference type="PROSITE" id="PS50850"/>
    </source>
</evidence>
<keyword evidence="2 5" id="KW-0812">Transmembrane</keyword>
<dbReference type="InterPro" id="IPR052528">
    <property type="entry name" value="Sugar_transport-like"/>
</dbReference>
<keyword evidence="4 5" id="KW-0472">Membrane</keyword>
<evidence type="ECO:0000313" key="7">
    <source>
        <dbReference type="EMBL" id="MBW4545301.1"/>
    </source>
</evidence>
<feature type="transmembrane region" description="Helical" evidence="5">
    <location>
        <begin position="48"/>
        <end position="65"/>
    </location>
</feature>
<feature type="transmembrane region" description="Helical" evidence="5">
    <location>
        <begin position="341"/>
        <end position="358"/>
    </location>
</feature>
<evidence type="ECO:0000256" key="2">
    <source>
        <dbReference type="ARBA" id="ARBA00022692"/>
    </source>
</evidence>
<feature type="transmembrane region" description="Helical" evidence="5">
    <location>
        <begin position="308"/>
        <end position="329"/>
    </location>
</feature>
<feature type="transmembrane region" description="Helical" evidence="5">
    <location>
        <begin position="85"/>
        <end position="105"/>
    </location>
</feature>
<dbReference type="PANTHER" id="PTHR23526:SF2">
    <property type="entry name" value="MAJOR FACILITATOR SUPERFAMILY (MFS) PROFILE DOMAIN-CONTAINING PROTEIN"/>
    <property type="match status" value="1"/>
</dbReference>